<dbReference type="InterPro" id="IPR036412">
    <property type="entry name" value="HAD-like_sf"/>
</dbReference>
<evidence type="ECO:0000256" key="2">
    <source>
        <dbReference type="ARBA" id="ARBA00009184"/>
    </source>
</evidence>
<dbReference type="InterPro" id="IPR023214">
    <property type="entry name" value="HAD_sf"/>
</dbReference>
<reference evidence="11" key="1">
    <citation type="submission" date="2022-04" db="EMBL/GenBank/DDBJ databases">
        <title>Brenneria sp. isolated from walnut trees in Serbia.</title>
        <authorList>
            <person name="Gasic K."/>
            <person name="Zlatkovic N."/>
            <person name="Kuzmanovic N."/>
        </authorList>
    </citation>
    <scope>NUCLEOTIDE SEQUENCE</scope>
    <source>
        <strain evidence="12">KBI 423</strain>
        <strain evidence="11">KBI 447</strain>
    </source>
</reference>
<dbReference type="EC" id="3.1.3.15" evidence="3"/>
<proteinExistence type="inferred from homology"/>
<keyword evidence="6 11" id="KW-0378">Hydrolase</keyword>
<protein>
    <recommendedName>
        <fullName evidence="4">Histidinol-phosphatase</fullName>
        <ecNumber evidence="3">3.1.3.15</ecNumber>
    </recommendedName>
    <alternativeName>
        <fullName evidence="8">Histidinol-phosphate phosphatase</fullName>
    </alternativeName>
</protein>
<dbReference type="SUPFAM" id="SSF56784">
    <property type="entry name" value="HAD-like"/>
    <property type="match status" value="1"/>
</dbReference>
<evidence type="ECO:0000256" key="3">
    <source>
        <dbReference type="ARBA" id="ARBA00013085"/>
    </source>
</evidence>
<dbReference type="GO" id="GO:0004401">
    <property type="term" value="F:histidinol-phosphatase activity"/>
    <property type="evidence" value="ECO:0007669"/>
    <property type="project" value="UniProtKB-EC"/>
</dbReference>
<organism evidence="11 14">
    <name type="scientific">Brenneria izbisi</name>
    <dbReference type="NCBI Taxonomy" id="2939450"/>
    <lineage>
        <taxon>Bacteria</taxon>
        <taxon>Pseudomonadati</taxon>
        <taxon>Pseudomonadota</taxon>
        <taxon>Gammaproteobacteria</taxon>
        <taxon>Enterobacterales</taxon>
        <taxon>Pectobacteriaceae</taxon>
        <taxon>Brenneria</taxon>
    </lineage>
</organism>
<evidence type="ECO:0000256" key="10">
    <source>
        <dbReference type="ARBA" id="ARBA00053547"/>
    </source>
</evidence>
<dbReference type="NCBIfam" id="TIGR01490">
    <property type="entry name" value="HAD-SF-IB-hyp1"/>
    <property type="match status" value="1"/>
</dbReference>
<dbReference type="InterPro" id="IPR006385">
    <property type="entry name" value="HAD_hydro_SerB1"/>
</dbReference>
<accession>A0AA41XV64</accession>
<keyword evidence="7" id="KW-0460">Magnesium</keyword>
<dbReference type="FunFam" id="3.40.50.1000:FF:000025">
    <property type="entry name" value="HAD hydrolase, family IB"/>
    <property type="match status" value="1"/>
</dbReference>
<comment type="similarity">
    <text evidence="2">Belongs to the HAD-like hydrolase superfamily. SerB family.</text>
</comment>
<dbReference type="Proteomes" id="UP001165568">
    <property type="component" value="Unassembled WGS sequence"/>
</dbReference>
<dbReference type="AlphaFoldDB" id="A0AA41XV64"/>
<dbReference type="NCBIfam" id="TIGR01488">
    <property type="entry name" value="HAD-SF-IB"/>
    <property type="match status" value="1"/>
</dbReference>
<dbReference type="PANTHER" id="PTHR43344:SF13">
    <property type="entry name" value="PHOSPHATASE RV3661-RELATED"/>
    <property type="match status" value="1"/>
</dbReference>
<evidence type="ECO:0000313" key="14">
    <source>
        <dbReference type="Proteomes" id="UP001165569"/>
    </source>
</evidence>
<dbReference type="Gene3D" id="1.20.1440.100">
    <property type="entry name" value="SG protein - dephosphorylation function"/>
    <property type="match status" value="1"/>
</dbReference>
<evidence type="ECO:0000256" key="9">
    <source>
        <dbReference type="ARBA" id="ARBA00052092"/>
    </source>
</evidence>
<evidence type="ECO:0000256" key="7">
    <source>
        <dbReference type="ARBA" id="ARBA00022842"/>
    </source>
</evidence>
<evidence type="ECO:0000313" key="12">
    <source>
        <dbReference type="EMBL" id="MCV9880966.1"/>
    </source>
</evidence>
<gene>
    <name evidence="11" type="ORF">NC803_01185</name>
    <name evidence="12" type="ORF">NC856_01560</name>
</gene>
<dbReference type="InterPro" id="IPR050582">
    <property type="entry name" value="HAD-like_SerB"/>
</dbReference>
<comment type="catalytic activity">
    <reaction evidence="9">
        <text>L-histidinol phosphate + H2O = L-histidinol + phosphate</text>
        <dbReference type="Rhea" id="RHEA:14465"/>
        <dbReference type="ChEBI" id="CHEBI:15377"/>
        <dbReference type="ChEBI" id="CHEBI:43474"/>
        <dbReference type="ChEBI" id="CHEBI:57699"/>
        <dbReference type="ChEBI" id="CHEBI:57980"/>
        <dbReference type="EC" id="3.1.3.15"/>
    </reaction>
    <physiologicalReaction direction="left-to-right" evidence="9">
        <dbReference type="Rhea" id="RHEA:14466"/>
    </physiologicalReaction>
</comment>
<evidence type="ECO:0000256" key="8">
    <source>
        <dbReference type="ARBA" id="ARBA00033209"/>
    </source>
</evidence>
<dbReference type="Pfam" id="PF12710">
    <property type="entry name" value="HAD"/>
    <property type="match status" value="1"/>
</dbReference>
<keyword evidence="13" id="KW-1185">Reference proteome</keyword>
<dbReference type="RefSeq" id="WP_264088654.1">
    <property type="nucleotide sequence ID" value="NZ_JAMPJT010000001.1"/>
</dbReference>
<dbReference type="Proteomes" id="UP001165569">
    <property type="component" value="Unassembled WGS sequence"/>
</dbReference>
<dbReference type="GO" id="GO:0046872">
    <property type="term" value="F:metal ion binding"/>
    <property type="evidence" value="ECO:0007669"/>
    <property type="project" value="UniProtKB-KW"/>
</dbReference>
<dbReference type="EMBL" id="JAMPJT010000001">
    <property type="protein sequence ID" value="MCV9877468.1"/>
    <property type="molecule type" value="Genomic_DNA"/>
</dbReference>
<evidence type="ECO:0000256" key="6">
    <source>
        <dbReference type="ARBA" id="ARBA00022801"/>
    </source>
</evidence>
<dbReference type="CDD" id="cd02612">
    <property type="entry name" value="HAD_PGPPase"/>
    <property type="match status" value="1"/>
</dbReference>
<dbReference type="Gene3D" id="3.40.50.1000">
    <property type="entry name" value="HAD superfamily/HAD-like"/>
    <property type="match status" value="1"/>
</dbReference>
<sequence>MSLALFDLDETLIDGDCASLWSQYMCEQGWVNDPAFLRTEQAMMRQYAVGALSMDDYMRFTLTPLAGRPAADVADSVTQFIATMIRPILRPAALRCVQGHRERGDRLIIISASGAHLVEPIARCFGIHETLCIDLEVRDGCYTGQTQGILTFGAGKVARLHQLLGEETHALDRASFYSDSINDLPLLQQVGLPHVVNPDDRLLQQAQQAGWPILHW</sequence>
<dbReference type="EMBL" id="JAMPJU010000001">
    <property type="protein sequence ID" value="MCV9880966.1"/>
    <property type="molecule type" value="Genomic_DNA"/>
</dbReference>
<evidence type="ECO:0000256" key="4">
    <source>
        <dbReference type="ARBA" id="ARBA00021697"/>
    </source>
</evidence>
<evidence type="ECO:0000256" key="1">
    <source>
        <dbReference type="ARBA" id="ARBA00004970"/>
    </source>
</evidence>
<name>A0AA41XV64_9GAMM</name>
<evidence type="ECO:0000256" key="5">
    <source>
        <dbReference type="ARBA" id="ARBA00022723"/>
    </source>
</evidence>
<evidence type="ECO:0000313" key="11">
    <source>
        <dbReference type="EMBL" id="MCV9877468.1"/>
    </source>
</evidence>
<comment type="function">
    <text evidence="10">Catalyzes the dephosphorylation of histidinol-phosphate to histidinol, the direct precursor of histidine.</text>
</comment>
<comment type="caution">
    <text evidence="11">The sequence shown here is derived from an EMBL/GenBank/DDBJ whole genome shotgun (WGS) entry which is preliminary data.</text>
</comment>
<comment type="pathway">
    <text evidence="1">Amino-acid biosynthesis; L-histidine biosynthesis; L-histidine from 5-phospho-alpha-D-ribose 1-diphosphate: step 8/9.</text>
</comment>
<dbReference type="PANTHER" id="PTHR43344">
    <property type="entry name" value="PHOSPHOSERINE PHOSPHATASE"/>
    <property type="match status" value="1"/>
</dbReference>
<keyword evidence="5" id="KW-0479">Metal-binding</keyword>
<evidence type="ECO:0000313" key="13">
    <source>
        <dbReference type="Proteomes" id="UP001165568"/>
    </source>
</evidence>